<evidence type="ECO:0000256" key="1">
    <source>
        <dbReference type="ARBA" id="ARBA00022729"/>
    </source>
</evidence>
<dbReference type="Gene3D" id="3.40.50.10390">
    <property type="entry name" value="Gingipain r, domain 1"/>
    <property type="match status" value="1"/>
</dbReference>
<evidence type="ECO:0000256" key="2">
    <source>
        <dbReference type="SAM" id="SignalP"/>
    </source>
</evidence>
<dbReference type="CDD" id="cd02258">
    <property type="entry name" value="Peptidase_C25_N"/>
    <property type="match status" value="1"/>
</dbReference>
<dbReference type="EMBL" id="JACRTI010000063">
    <property type="protein sequence ID" value="MBC8603545.1"/>
    <property type="molecule type" value="Genomic_DNA"/>
</dbReference>
<protein>
    <submittedName>
        <fullName evidence="4">Type IX secretion system sortase PorU</fullName>
    </submittedName>
</protein>
<comment type="caution">
    <text evidence="5">The sequence shown here is derived from an EMBL/GenBank/DDBJ whole genome shotgun (WGS) entry which is preliminary data.</text>
</comment>
<evidence type="ECO:0000313" key="5">
    <source>
        <dbReference type="EMBL" id="RDU47738.1"/>
    </source>
</evidence>
<dbReference type="AlphaFoldDB" id="A0A3D8H9X2"/>
<keyword evidence="1 2" id="KW-0732">Signal</keyword>
<reference evidence="4 7" key="2">
    <citation type="submission" date="2020-08" db="EMBL/GenBank/DDBJ databases">
        <title>Genome public.</title>
        <authorList>
            <person name="Liu C."/>
            <person name="Sun Q."/>
        </authorList>
    </citation>
    <scope>NUCLEOTIDE SEQUENCE [LARGE SCALE GENOMIC DNA]</scope>
    <source>
        <strain evidence="4 7">426_9</strain>
    </source>
</reference>
<dbReference type="InterPro" id="IPR029030">
    <property type="entry name" value="Caspase-like_dom_sf"/>
</dbReference>
<dbReference type="GO" id="GO:0006508">
    <property type="term" value="P:proteolysis"/>
    <property type="evidence" value="ECO:0007669"/>
    <property type="project" value="InterPro"/>
</dbReference>
<evidence type="ECO:0000259" key="3">
    <source>
        <dbReference type="Pfam" id="PF01364"/>
    </source>
</evidence>
<dbReference type="InterPro" id="IPR029031">
    <property type="entry name" value="Gingipain_N_sf"/>
</dbReference>
<reference evidence="5 6" key="1">
    <citation type="submission" date="2018-07" db="EMBL/GenBank/DDBJ databases">
        <title>Parabacteroides acidifaciens nov. sp., isolated from human feces.</title>
        <authorList>
            <person name="Wang Y.J."/>
        </authorList>
    </citation>
    <scope>NUCLEOTIDE SEQUENCE [LARGE SCALE GENOMIC DNA]</scope>
    <source>
        <strain evidence="5 6">426-9</strain>
    </source>
</reference>
<keyword evidence="7" id="KW-1185">Reference proteome</keyword>
<feature type="chain" id="PRO_5017630634" evidence="2">
    <location>
        <begin position="21"/>
        <end position="1129"/>
    </location>
</feature>
<dbReference type="Pfam" id="PF01364">
    <property type="entry name" value="Peptidase_C25"/>
    <property type="match status" value="1"/>
</dbReference>
<accession>A0A3D8H9X2</accession>
<gene>
    <name evidence="4" type="primary">porU</name>
    <name evidence="5" type="ORF">DWU89_18120</name>
    <name evidence="4" type="ORF">H8784_17685</name>
</gene>
<dbReference type="RefSeq" id="WP_115501039.1">
    <property type="nucleotide sequence ID" value="NZ_JACRTI010000063.1"/>
</dbReference>
<feature type="domain" description="Gingipain" evidence="3">
    <location>
        <begin position="383"/>
        <end position="761"/>
    </location>
</feature>
<dbReference type="Proteomes" id="UP000629596">
    <property type="component" value="Unassembled WGS sequence"/>
</dbReference>
<sequence>MKRILYTLLLVFGLLASAWADGSRYASQSVLSSGKWVKIQVAEDGIYKLTLADLKKMGFSNLDKVAVYGYGGWPLNEDFSKTYVDDLPEVAVWKNADYLLFYGKGPRKWEYASSSFVHTNNPYSNYGYYFVTEKETAGRTMEKATSADGATLQVTTFDDYMVKDDDVVSVNNSGRELYGDSFESTLSRSYTVTIPGITNDAGKATLSFIARASGNTGSVTMSVDNNQLISGTFYRTSDEYVVATEVYETANWTADKNEKVNIDIQYNTTGHKNVRLNFFRLQMKRQLKAYDAYTFFRSLATRGNASRFIIQGADANTLVFDVTDGINPQQMETTLSGTELSFTIPASMDLREFVVVKPSQIKAPETVGEVANQNLHALAQQDMIIIAQPGLAAQAERLAEAHRTKDNLTVQVVAPETIYNEFSSGTPDATAYRRFMKMFYDRQTSEADAPKYLLLFGDGSYDNRQLTSAWKSVDMSNMLLTYQTKESLNQFSYVVDDYFGFLDDADNKEDIASKKVNIGIGRFPIRTVDQATKAVDKVISYIDNKETGVWKNNLCFLADDGSNADGFAQYHMVQADTLADYLAVDHPEFLVNKLYFDAYKKDVTGGQNGYPDIRTNLQKLLKDGLLLVNYTGHGGTTALSDEKVLTQTDIAQFTYSNLPVWITATCDFTRFDDLATSAGEDLFLNAKSGGIALFTTVRVAYVPHNAYINSRLIRNMFEKKNGRRRTLGDIIKETKCDLANVSNTNRYKLGFCLIGDPAMKLNYPEYRMQVTSVNGKTADGEAIPFRALEKITVEGQVLDASGALVTDFIGVVNPTVKDSKVTVTCLNNNKTEDSPFNFTDYPNTLFIGNDSVRNGKFSFTFTVPKDISYSGLQGKMNLYAVDSESGNEAQGNFDNFTVGGTSETADTDTIGPEIRLLYLNDTAFVDGGKVNTTPYFVAELWDKSGVNITGSSVGHDMMLVIDGSPLLSYNLNSYYNLLSGKEGAGIVQFSIPALEPGMHTAEFWVWDILNNSTVRTFTFEVVEGLKPNLVDVVATPSPARGQVTFHITHNRPESRMRVGIMVYDLAGRLYWKHEESGTSDLFSAYSVSWDLTDGAGARLRPGVYIYRAAISTNNSKEATTAKKLIILGE</sequence>
<organism evidence="5 6">
    <name type="scientific">Parabacteroides acidifaciens</name>
    <dbReference type="NCBI Taxonomy" id="2290935"/>
    <lineage>
        <taxon>Bacteria</taxon>
        <taxon>Pseudomonadati</taxon>
        <taxon>Bacteroidota</taxon>
        <taxon>Bacteroidia</taxon>
        <taxon>Bacteroidales</taxon>
        <taxon>Tannerellaceae</taxon>
        <taxon>Parabacteroides</taxon>
    </lineage>
</organism>
<evidence type="ECO:0000313" key="7">
    <source>
        <dbReference type="Proteomes" id="UP000629596"/>
    </source>
</evidence>
<name>A0A3D8H9X2_9BACT</name>
<dbReference type="SUPFAM" id="SSF52129">
    <property type="entry name" value="Caspase-like"/>
    <property type="match status" value="1"/>
</dbReference>
<proteinExistence type="predicted"/>
<dbReference type="EMBL" id="QREV01000063">
    <property type="protein sequence ID" value="RDU47738.1"/>
    <property type="molecule type" value="Genomic_DNA"/>
</dbReference>
<dbReference type="Gene3D" id="3.40.50.1460">
    <property type="match status" value="1"/>
</dbReference>
<feature type="signal peptide" evidence="2">
    <location>
        <begin position="1"/>
        <end position="20"/>
    </location>
</feature>
<evidence type="ECO:0000313" key="6">
    <source>
        <dbReference type="Proteomes" id="UP000256321"/>
    </source>
</evidence>
<dbReference type="InterPro" id="IPR001769">
    <property type="entry name" value="Gingipain"/>
</dbReference>
<dbReference type="Proteomes" id="UP000256321">
    <property type="component" value="Unassembled WGS sequence"/>
</dbReference>
<dbReference type="NCBIfam" id="NF033707">
    <property type="entry name" value="T9SS_sortase"/>
    <property type="match status" value="1"/>
</dbReference>
<dbReference type="Gene3D" id="2.60.40.4070">
    <property type="match status" value="1"/>
</dbReference>
<evidence type="ECO:0000313" key="4">
    <source>
        <dbReference type="EMBL" id="MBC8603545.1"/>
    </source>
</evidence>
<dbReference type="GO" id="GO:0008234">
    <property type="term" value="F:cysteine-type peptidase activity"/>
    <property type="evidence" value="ECO:0007669"/>
    <property type="project" value="InterPro"/>
</dbReference>